<dbReference type="PRINTS" id="PR00463">
    <property type="entry name" value="EP450I"/>
</dbReference>
<accession>A0A9W4JJY8</accession>
<organism evidence="11 12">
    <name type="scientific">Penicillium salamii</name>
    <dbReference type="NCBI Taxonomy" id="1612424"/>
    <lineage>
        <taxon>Eukaryota</taxon>
        <taxon>Fungi</taxon>
        <taxon>Dikarya</taxon>
        <taxon>Ascomycota</taxon>
        <taxon>Pezizomycotina</taxon>
        <taxon>Eurotiomycetes</taxon>
        <taxon>Eurotiomycetidae</taxon>
        <taxon>Eurotiales</taxon>
        <taxon>Aspergillaceae</taxon>
        <taxon>Penicillium</taxon>
    </lineage>
</organism>
<keyword evidence="6 8" id="KW-0408">Iron</keyword>
<dbReference type="GO" id="GO:0043386">
    <property type="term" value="P:mycotoxin biosynthetic process"/>
    <property type="evidence" value="ECO:0007669"/>
    <property type="project" value="UniProtKB-ARBA"/>
</dbReference>
<keyword evidence="3 8" id="KW-0349">Heme</keyword>
<dbReference type="InterPro" id="IPR017972">
    <property type="entry name" value="Cyt_P450_CS"/>
</dbReference>
<dbReference type="PROSITE" id="PS00086">
    <property type="entry name" value="CYTOCHROME_P450"/>
    <property type="match status" value="1"/>
</dbReference>
<evidence type="ECO:0000256" key="5">
    <source>
        <dbReference type="ARBA" id="ARBA00023002"/>
    </source>
</evidence>
<evidence type="ECO:0000256" key="2">
    <source>
        <dbReference type="ARBA" id="ARBA00010617"/>
    </source>
</evidence>
<feature type="transmembrane region" description="Helical" evidence="10">
    <location>
        <begin position="6"/>
        <end position="25"/>
    </location>
</feature>
<dbReference type="GO" id="GO:0016705">
    <property type="term" value="F:oxidoreductase activity, acting on paired donors, with incorporation or reduction of molecular oxygen"/>
    <property type="evidence" value="ECO:0007669"/>
    <property type="project" value="InterPro"/>
</dbReference>
<dbReference type="GO" id="GO:0005506">
    <property type="term" value="F:iron ion binding"/>
    <property type="evidence" value="ECO:0007669"/>
    <property type="project" value="InterPro"/>
</dbReference>
<keyword evidence="10" id="KW-0812">Transmembrane</keyword>
<evidence type="ECO:0000256" key="1">
    <source>
        <dbReference type="ARBA" id="ARBA00001971"/>
    </source>
</evidence>
<keyword evidence="5 9" id="KW-0560">Oxidoreductase</keyword>
<evidence type="ECO:0000256" key="8">
    <source>
        <dbReference type="PIRSR" id="PIRSR602401-1"/>
    </source>
</evidence>
<dbReference type="Gene3D" id="1.10.630.10">
    <property type="entry name" value="Cytochrome P450"/>
    <property type="match status" value="1"/>
</dbReference>
<dbReference type="PANTHER" id="PTHR24305:SF190">
    <property type="entry name" value="P450, PUTATIVE (EUROFUNG)-RELATED"/>
    <property type="match status" value="1"/>
</dbReference>
<feature type="binding site" description="axial binding residue" evidence="8">
    <location>
        <position position="441"/>
    </location>
    <ligand>
        <name>heme</name>
        <dbReference type="ChEBI" id="CHEBI:30413"/>
    </ligand>
    <ligandPart>
        <name>Fe</name>
        <dbReference type="ChEBI" id="CHEBI:18248"/>
    </ligandPart>
</feature>
<sequence length="495" mass="55762">MLLLSLSLIDCFYIGIAALLIRFLITLIKSPSLAIPGPILGRFTNAWYLWQMKRGDFHYTNIKLHEKNGNVVRIAPNYYSISDASAVKTIYGHGAKFEKSAWYDAWNFGPTATMTNLFSERNSKKHAESRRKVASMYSMTSLVAYEPAVDNCIEIFKERLLEFSKQGSIIDMAHWMQCYAFDVIGEITFGSRFGFLEAGNDIGGVMESIDSGLTASSYLGLYSWLYPFFLWASQRLQGAGQSYATQFTFQHIQQTKATMKNHRADLPSHMAMKLVQKQAQNPHDMSDWDILATAGSNVGAGSDTTAISLSSTLYYLIRAPGCLERLRNEIEESGVGPNPTFKETQAMPYLQAVLKEAFRVHPGTGYPLFRVVPSGGEVIAGQFFPAGVNVGINSWVSHYDKKIYGHDADIFRPERWLESSKEQLTVMEQSFMPFGAGSRTCIGKNISLLEMAKLVPILVRDFDFELSQTEQGSWTARARWFVKPMDFEVKIRERI</sequence>
<evidence type="ECO:0000256" key="9">
    <source>
        <dbReference type="RuleBase" id="RU000461"/>
    </source>
</evidence>
<keyword evidence="4 8" id="KW-0479">Metal-binding</keyword>
<keyword evidence="10" id="KW-0472">Membrane</keyword>
<evidence type="ECO:0000256" key="4">
    <source>
        <dbReference type="ARBA" id="ARBA00022723"/>
    </source>
</evidence>
<dbReference type="PANTHER" id="PTHR24305">
    <property type="entry name" value="CYTOCHROME P450"/>
    <property type="match status" value="1"/>
</dbReference>
<name>A0A9W4JJY8_9EURO</name>
<evidence type="ECO:0000256" key="3">
    <source>
        <dbReference type="ARBA" id="ARBA00022617"/>
    </source>
</evidence>
<dbReference type="FunFam" id="1.10.630.10:FF:000050">
    <property type="entry name" value="Cytochrome P450 monooxygenase"/>
    <property type="match status" value="1"/>
</dbReference>
<dbReference type="InterPro" id="IPR001128">
    <property type="entry name" value="Cyt_P450"/>
</dbReference>
<dbReference type="SUPFAM" id="SSF48264">
    <property type="entry name" value="Cytochrome P450"/>
    <property type="match status" value="1"/>
</dbReference>
<comment type="cofactor">
    <cofactor evidence="1 8">
        <name>heme</name>
        <dbReference type="ChEBI" id="CHEBI:30413"/>
    </cofactor>
</comment>
<dbReference type="PRINTS" id="PR00385">
    <property type="entry name" value="P450"/>
</dbReference>
<reference evidence="11" key="1">
    <citation type="submission" date="2021-07" db="EMBL/GenBank/DDBJ databases">
        <authorList>
            <person name="Branca A.L. A."/>
        </authorList>
    </citation>
    <scope>NUCLEOTIDE SEQUENCE</scope>
</reference>
<evidence type="ECO:0000313" key="12">
    <source>
        <dbReference type="Proteomes" id="UP001152649"/>
    </source>
</evidence>
<keyword evidence="7 9" id="KW-0503">Monooxygenase</keyword>
<dbReference type="Pfam" id="PF00067">
    <property type="entry name" value="p450"/>
    <property type="match status" value="1"/>
</dbReference>
<comment type="similarity">
    <text evidence="2 9">Belongs to the cytochrome P450 family.</text>
</comment>
<comment type="caution">
    <text evidence="11">The sequence shown here is derived from an EMBL/GenBank/DDBJ whole genome shotgun (WGS) entry which is preliminary data.</text>
</comment>
<dbReference type="EMBL" id="CAJVPG010000420">
    <property type="protein sequence ID" value="CAG8404127.1"/>
    <property type="molecule type" value="Genomic_DNA"/>
</dbReference>
<dbReference type="InterPro" id="IPR050121">
    <property type="entry name" value="Cytochrome_P450_monoxygenase"/>
</dbReference>
<proteinExistence type="inferred from homology"/>
<dbReference type="CDD" id="cd11060">
    <property type="entry name" value="CYP57A1-like"/>
    <property type="match status" value="1"/>
</dbReference>
<dbReference type="Proteomes" id="UP001152649">
    <property type="component" value="Unassembled WGS sequence"/>
</dbReference>
<keyword evidence="12" id="KW-1185">Reference proteome</keyword>
<gene>
    <name evidence="11" type="ORF">PSALAMII_LOCUS8101</name>
</gene>
<dbReference type="AlphaFoldDB" id="A0A9W4JJY8"/>
<dbReference type="InterPro" id="IPR002401">
    <property type="entry name" value="Cyt_P450_E_grp-I"/>
</dbReference>
<evidence type="ECO:0000256" key="6">
    <source>
        <dbReference type="ARBA" id="ARBA00023004"/>
    </source>
</evidence>
<dbReference type="GO" id="GO:0004497">
    <property type="term" value="F:monooxygenase activity"/>
    <property type="evidence" value="ECO:0007669"/>
    <property type="project" value="UniProtKB-KW"/>
</dbReference>
<dbReference type="InterPro" id="IPR036396">
    <property type="entry name" value="Cyt_P450_sf"/>
</dbReference>
<dbReference type="GO" id="GO:0020037">
    <property type="term" value="F:heme binding"/>
    <property type="evidence" value="ECO:0007669"/>
    <property type="project" value="InterPro"/>
</dbReference>
<evidence type="ECO:0000313" key="11">
    <source>
        <dbReference type="EMBL" id="CAG8404127.1"/>
    </source>
</evidence>
<evidence type="ECO:0008006" key="13">
    <source>
        <dbReference type="Google" id="ProtNLM"/>
    </source>
</evidence>
<dbReference type="OrthoDB" id="3934656at2759"/>
<keyword evidence="10" id="KW-1133">Transmembrane helix</keyword>
<evidence type="ECO:0000256" key="10">
    <source>
        <dbReference type="SAM" id="Phobius"/>
    </source>
</evidence>
<protein>
    <recommendedName>
        <fullName evidence="13">Cytochrome P450</fullName>
    </recommendedName>
</protein>
<evidence type="ECO:0000256" key="7">
    <source>
        <dbReference type="ARBA" id="ARBA00023033"/>
    </source>
</evidence>